<comment type="caution">
    <text evidence="1">The sequence shown here is derived from an EMBL/GenBank/DDBJ whole genome shotgun (WGS) entry which is preliminary data.</text>
</comment>
<dbReference type="EMBL" id="CAJJDM010000158">
    <property type="protein sequence ID" value="CAD8113003.1"/>
    <property type="molecule type" value="Genomic_DNA"/>
</dbReference>
<reference evidence="1" key="1">
    <citation type="submission" date="2021-01" db="EMBL/GenBank/DDBJ databases">
        <authorList>
            <consortium name="Genoscope - CEA"/>
            <person name="William W."/>
        </authorList>
    </citation>
    <scope>NUCLEOTIDE SEQUENCE</scope>
</reference>
<organism evidence="1 2">
    <name type="scientific">Paramecium primaurelia</name>
    <dbReference type="NCBI Taxonomy" id="5886"/>
    <lineage>
        <taxon>Eukaryota</taxon>
        <taxon>Sar</taxon>
        <taxon>Alveolata</taxon>
        <taxon>Ciliophora</taxon>
        <taxon>Intramacronucleata</taxon>
        <taxon>Oligohymenophorea</taxon>
        <taxon>Peniculida</taxon>
        <taxon>Parameciidae</taxon>
        <taxon>Paramecium</taxon>
    </lineage>
</organism>
<dbReference type="AlphaFoldDB" id="A0A8S1QC26"/>
<evidence type="ECO:0000313" key="2">
    <source>
        <dbReference type="Proteomes" id="UP000688137"/>
    </source>
</evidence>
<gene>
    <name evidence="1" type="ORF">PPRIM_AZ9-3.1.T1530115</name>
</gene>
<protein>
    <submittedName>
        <fullName evidence="1">Uncharacterized protein</fullName>
    </submittedName>
</protein>
<dbReference type="Proteomes" id="UP000688137">
    <property type="component" value="Unassembled WGS sequence"/>
</dbReference>
<proteinExistence type="predicted"/>
<sequence>MVRNQHTNIQNLFQFYYQITLLFWNLHNQNKIFYIFQVASFFNCYKMLKNKYDQFQAARVIAH</sequence>
<accession>A0A8S1QC26</accession>
<evidence type="ECO:0000313" key="1">
    <source>
        <dbReference type="EMBL" id="CAD8113003.1"/>
    </source>
</evidence>
<keyword evidence="2" id="KW-1185">Reference proteome</keyword>
<name>A0A8S1QC26_PARPR</name>